<keyword evidence="4" id="KW-1185">Reference proteome</keyword>
<feature type="compositionally biased region" description="Polar residues" evidence="1">
    <location>
        <begin position="33"/>
        <end position="50"/>
    </location>
</feature>
<dbReference type="OrthoDB" id="2120024at2759"/>
<evidence type="ECO:0000256" key="2">
    <source>
        <dbReference type="SAM" id="Phobius"/>
    </source>
</evidence>
<evidence type="ECO:0000313" key="4">
    <source>
        <dbReference type="Proteomes" id="UP000224634"/>
    </source>
</evidence>
<organism evidence="3 4">
    <name type="scientific">Polytolypa hystricis (strain UAMH7299)</name>
    <dbReference type="NCBI Taxonomy" id="1447883"/>
    <lineage>
        <taxon>Eukaryota</taxon>
        <taxon>Fungi</taxon>
        <taxon>Dikarya</taxon>
        <taxon>Ascomycota</taxon>
        <taxon>Pezizomycotina</taxon>
        <taxon>Eurotiomycetes</taxon>
        <taxon>Eurotiomycetidae</taxon>
        <taxon>Onygenales</taxon>
        <taxon>Onygenales incertae sedis</taxon>
        <taxon>Polytolypa</taxon>
    </lineage>
</organism>
<dbReference type="EMBL" id="PDNA01000057">
    <property type="protein sequence ID" value="PGH18499.1"/>
    <property type="molecule type" value="Genomic_DNA"/>
</dbReference>
<comment type="caution">
    <text evidence="3">The sequence shown here is derived from an EMBL/GenBank/DDBJ whole genome shotgun (WGS) entry which is preliminary data.</text>
</comment>
<gene>
    <name evidence="3" type="ORF">AJ80_04469</name>
</gene>
<feature type="region of interest" description="Disordered" evidence="1">
    <location>
        <begin position="28"/>
        <end position="57"/>
    </location>
</feature>
<dbReference type="Proteomes" id="UP000224634">
    <property type="component" value="Unassembled WGS sequence"/>
</dbReference>
<sequence length="116" mass="13127">MALPVRLVRSSIPTMMSSRGLLFRPKRLPGSLRNLTSSPIRRNTTTQESKPPSAHRAPYKNFGGAFIKVFMGAVFTYQLIYYAWTRLEVEELKYEKSGQLSELEKKALELSTSKGS</sequence>
<keyword evidence="2" id="KW-0472">Membrane</keyword>
<keyword evidence="2" id="KW-0812">Transmembrane</keyword>
<name>A0A2B7YBN0_POLH7</name>
<reference evidence="3 4" key="1">
    <citation type="submission" date="2017-10" db="EMBL/GenBank/DDBJ databases">
        <title>Comparative genomics in systemic dimorphic fungi from Ajellomycetaceae.</title>
        <authorList>
            <person name="Munoz J.F."/>
            <person name="Mcewen J.G."/>
            <person name="Clay O.K."/>
            <person name="Cuomo C.A."/>
        </authorList>
    </citation>
    <scope>NUCLEOTIDE SEQUENCE [LARGE SCALE GENOMIC DNA]</scope>
    <source>
        <strain evidence="3 4">UAMH7299</strain>
    </source>
</reference>
<protein>
    <submittedName>
        <fullName evidence="3">Uncharacterized protein</fullName>
    </submittedName>
</protein>
<accession>A0A2B7YBN0</accession>
<dbReference type="AlphaFoldDB" id="A0A2B7YBN0"/>
<keyword evidence="2" id="KW-1133">Transmembrane helix</keyword>
<feature type="transmembrane region" description="Helical" evidence="2">
    <location>
        <begin position="65"/>
        <end position="84"/>
    </location>
</feature>
<evidence type="ECO:0000313" key="3">
    <source>
        <dbReference type="EMBL" id="PGH18499.1"/>
    </source>
</evidence>
<proteinExistence type="predicted"/>
<evidence type="ECO:0000256" key="1">
    <source>
        <dbReference type="SAM" id="MobiDB-lite"/>
    </source>
</evidence>